<comment type="caution">
    <text evidence="1">The sequence shown here is derived from an EMBL/GenBank/DDBJ whole genome shotgun (WGS) entry which is preliminary data.</text>
</comment>
<protein>
    <submittedName>
        <fullName evidence="1">Uncharacterized protein</fullName>
    </submittedName>
</protein>
<gene>
    <name evidence="1" type="ORF">A3860_14695</name>
</gene>
<dbReference type="EMBL" id="LVYD01000013">
    <property type="protein sequence ID" value="OQP65839.1"/>
    <property type="molecule type" value="Genomic_DNA"/>
</dbReference>
<dbReference type="AlphaFoldDB" id="A0A1V9G5B6"/>
<accession>A0A1V9G5B6</accession>
<organism evidence="1 2">
    <name type="scientific">Niastella vici</name>
    <dbReference type="NCBI Taxonomy" id="1703345"/>
    <lineage>
        <taxon>Bacteria</taxon>
        <taxon>Pseudomonadati</taxon>
        <taxon>Bacteroidota</taxon>
        <taxon>Chitinophagia</taxon>
        <taxon>Chitinophagales</taxon>
        <taxon>Chitinophagaceae</taxon>
        <taxon>Niastella</taxon>
    </lineage>
</organism>
<evidence type="ECO:0000313" key="2">
    <source>
        <dbReference type="Proteomes" id="UP000192796"/>
    </source>
</evidence>
<dbReference type="RefSeq" id="WP_081145682.1">
    <property type="nucleotide sequence ID" value="NZ_LVYD01000013.1"/>
</dbReference>
<dbReference type="Proteomes" id="UP000192796">
    <property type="component" value="Unassembled WGS sequence"/>
</dbReference>
<dbReference type="STRING" id="1703345.A3860_14695"/>
<sequence length="306" mass="36120">MKTYNNHPHWHNQPLRLTKEQKRDPLPVLDDFFECYHLNDVRQILWQWLTTVISSHQSISNDALDRDNHLYFYEKIEGIIEAAYVMKRKLLKHRRKVEKRRLKKSSQPENIQYVKTPEHFKSNATGLAAENVVNGEVFNKPKQLLEFVDEAPIYVITQVFKSESLAFLRDQLRDWLHVALSADSTIYDDGEQRRQLLSFQDHLLVIVEALFVIYIQNKNKIAEKEIVDTDKPRLLSQDQIDNPMQVITSFFEKFPMVYIVRELYDWLEASFCFGGTYPDNMDKLQALNIYRNVLCLITAADRLLSI</sequence>
<evidence type="ECO:0000313" key="1">
    <source>
        <dbReference type="EMBL" id="OQP65839.1"/>
    </source>
</evidence>
<keyword evidence="2" id="KW-1185">Reference proteome</keyword>
<dbReference type="OrthoDB" id="645990at2"/>
<proteinExistence type="predicted"/>
<reference evidence="1 2" key="1">
    <citation type="submission" date="2016-03" db="EMBL/GenBank/DDBJ databases">
        <title>Niastella vici sp. nov., isolated from farmland soil.</title>
        <authorList>
            <person name="Chen L."/>
            <person name="Wang D."/>
            <person name="Yang S."/>
            <person name="Wang G."/>
        </authorList>
    </citation>
    <scope>NUCLEOTIDE SEQUENCE [LARGE SCALE GENOMIC DNA]</scope>
    <source>
        <strain evidence="1 2">DJ57</strain>
    </source>
</reference>
<name>A0A1V9G5B6_9BACT</name>